<comment type="caution">
    <text evidence="1">The sequence shown here is derived from an EMBL/GenBank/DDBJ whole genome shotgun (WGS) entry which is preliminary data.</text>
</comment>
<evidence type="ECO:0000313" key="1">
    <source>
        <dbReference type="EMBL" id="MBB5286328.1"/>
    </source>
</evidence>
<reference evidence="1 2" key="1">
    <citation type="submission" date="2020-08" db="EMBL/GenBank/DDBJ databases">
        <title>Genomic Encyclopedia of Type Strains, Phase IV (KMG-IV): sequencing the most valuable type-strain genomes for metagenomic binning, comparative biology and taxonomic classification.</title>
        <authorList>
            <person name="Goeker M."/>
        </authorList>
    </citation>
    <scope>NUCLEOTIDE SEQUENCE [LARGE SCALE GENOMIC DNA]</scope>
    <source>
        <strain evidence="1 2">DSM 105074</strain>
    </source>
</reference>
<gene>
    <name evidence="1" type="ORF">HNQ92_004488</name>
</gene>
<proteinExistence type="predicted"/>
<dbReference type="Proteomes" id="UP000557307">
    <property type="component" value="Unassembled WGS sequence"/>
</dbReference>
<protein>
    <submittedName>
        <fullName evidence="1">Uncharacterized protein</fullName>
    </submittedName>
</protein>
<keyword evidence="2" id="KW-1185">Reference proteome</keyword>
<organism evidence="1 2">
    <name type="scientific">Rhabdobacter roseus</name>
    <dbReference type="NCBI Taxonomy" id="1655419"/>
    <lineage>
        <taxon>Bacteria</taxon>
        <taxon>Pseudomonadati</taxon>
        <taxon>Bacteroidota</taxon>
        <taxon>Cytophagia</taxon>
        <taxon>Cytophagales</taxon>
        <taxon>Cytophagaceae</taxon>
        <taxon>Rhabdobacter</taxon>
    </lineage>
</organism>
<dbReference type="AlphaFoldDB" id="A0A840U1T5"/>
<sequence>MFIEIIGIQNWQNPEWGDTMHYYRPIRGFKRGVLNRFIILTCLQYFYKKALYQ</sequence>
<evidence type="ECO:0000313" key="2">
    <source>
        <dbReference type="Proteomes" id="UP000557307"/>
    </source>
</evidence>
<name>A0A840U1T5_9BACT</name>
<dbReference type="EMBL" id="JACHGF010000009">
    <property type="protein sequence ID" value="MBB5286328.1"/>
    <property type="molecule type" value="Genomic_DNA"/>
</dbReference>
<accession>A0A840U1T5</accession>